<reference evidence="2 3" key="1">
    <citation type="submission" date="2021-02" db="EMBL/GenBank/DDBJ databases">
        <title>Plant Genome Project.</title>
        <authorList>
            <person name="Zhang R.-G."/>
        </authorList>
    </citation>
    <scope>NUCLEOTIDE SEQUENCE [LARGE SCALE GENOMIC DNA]</scope>
    <source>
        <tissue evidence="2">Leaves</tissue>
    </source>
</reference>
<dbReference type="PANTHER" id="PTHR11697:SF230">
    <property type="entry name" value="ZINC FINGER, MYM DOMAIN CONTAINING 1"/>
    <property type="match status" value="1"/>
</dbReference>
<sequence>MLKCVPALKTAWNCKDHRACLTKLSLSSSGLEVVEDWIQNTCYLKNSKKKEKFSFPRGQILVNKEKVMHLLYIEQRLAFRGQDEYKNSSNPGNFLRLLEFLGDHNEDIKAVTLVNAPENMKLTSPNIQKDIICACLVETTNVIINEMGDALFSVSIDESRDMSSKEQMDVVFHFVNKSGHVIECFIDIKHVNTTISLSLKKALDDLLSGHGLTLNNGELLSGQGQNQESNVKRFGDARWGSHYVSDFCDNNHIDVPIDVPNMDNMFLPWACSQRKAPKVTNIHHCRVELFNTVLDMQLQELNNRFNEASSKLLLYLACLSPNDSFSSFDKQKLVKLAKFYPKEFFAVEILAFEVQF</sequence>
<dbReference type="Pfam" id="PF14291">
    <property type="entry name" value="DUF4371"/>
    <property type="match status" value="1"/>
</dbReference>
<dbReference type="EMBL" id="JAFEMO010000001">
    <property type="protein sequence ID" value="KAH7576410.1"/>
    <property type="molecule type" value="Genomic_DNA"/>
</dbReference>
<keyword evidence="3" id="KW-1185">Reference proteome</keyword>
<evidence type="ECO:0000313" key="2">
    <source>
        <dbReference type="EMBL" id="KAH7576410.1"/>
    </source>
</evidence>
<feature type="domain" description="DUF4371" evidence="1">
    <location>
        <begin position="69"/>
        <end position="232"/>
    </location>
</feature>
<dbReference type="PANTHER" id="PTHR11697">
    <property type="entry name" value="GENERAL TRANSCRIPTION FACTOR 2-RELATED ZINC FINGER PROTEIN"/>
    <property type="match status" value="1"/>
</dbReference>
<organism evidence="2 3">
    <name type="scientific">Xanthoceras sorbifolium</name>
    <dbReference type="NCBI Taxonomy" id="99658"/>
    <lineage>
        <taxon>Eukaryota</taxon>
        <taxon>Viridiplantae</taxon>
        <taxon>Streptophyta</taxon>
        <taxon>Embryophyta</taxon>
        <taxon>Tracheophyta</taxon>
        <taxon>Spermatophyta</taxon>
        <taxon>Magnoliopsida</taxon>
        <taxon>eudicotyledons</taxon>
        <taxon>Gunneridae</taxon>
        <taxon>Pentapetalae</taxon>
        <taxon>rosids</taxon>
        <taxon>malvids</taxon>
        <taxon>Sapindales</taxon>
        <taxon>Sapindaceae</taxon>
        <taxon>Xanthoceroideae</taxon>
        <taxon>Xanthoceras</taxon>
    </lineage>
</organism>
<name>A0ABQ8IIC0_9ROSI</name>
<evidence type="ECO:0000313" key="3">
    <source>
        <dbReference type="Proteomes" id="UP000827721"/>
    </source>
</evidence>
<accession>A0ABQ8IIC0</accession>
<dbReference type="InterPro" id="IPR025398">
    <property type="entry name" value="DUF4371"/>
</dbReference>
<evidence type="ECO:0000259" key="1">
    <source>
        <dbReference type="Pfam" id="PF14291"/>
    </source>
</evidence>
<comment type="caution">
    <text evidence="2">The sequence shown here is derived from an EMBL/GenBank/DDBJ whole genome shotgun (WGS) entry which is preliminary data.</text>
</comment>
<proteinExistence type="predicted"/>
<dbReference type="InterPro" id="IPR055298">
    <property type="entry name" value="AtLOH3-like"/>
</dbReference>
<dbReference type="Proteomes" id="UP000827721">
    <property type="component" value="Unassembled WGS sequence"/>
</dbReference>
<gene>
    <name evidence="2" type="ORF">JRO89_XS01G0056700</name>
</gene>
<protein>
    <recommendedName>
        <fullName evidence="1">DUF4371 domain-containing protein</fullName>
    </recommendedName>
</protein>